<feature type="active site" description="Charge relay system" evidence="1">
    <location>
        <position position="43"/>
    </location>
</feature>
<dbReference type="GO" id="GO:0004252">
    <property type="term" value="F:serine-type endopeptidase activity"/>
    <property type="evidence" value="ECO:0007669"/>
    <property type="project" value="UniProtKB-UniRule"/>
</dbReference>
<gene>
    <name evidence="3" type="ORF">CRM94_01280</name>
</gene>
<protein>
    <submittedName>
        <fullName evidence="3">Serine peptidase</fullName>
    </submittedName>
</protein>
<dbReference type="SUPFAM" id="SSF52743">
    <property type="entry name" value="Subtilisin-like"/>
    <property type="match status" value="1"/>
</dbReference>
<name>A0A2A7SB16_BURGA</name>
<evidence type="ECO:0000256" key="1">
    <source>
        <dbReference type="PROSITE-ProRule" id="PRU01240"/>
    </source>
</evidence>
<sequence>MKAPVTVCLLDSGLLRHSEAARRLCGGIDLSDEGGLFARCNEHGTRVAETVLAQCPQARLALVRIVDENGWLRSTEAIEAGFAWVLERLPELGPSVICAAFGDMFHYRADTLFEDSALRRTIAALRGAGVLTVAAAGNLYPRFREAQQQGMAWPAILRETVSVGALDGDPLAGTPLGVKWSSQRLHLSFGSGCATTLFAQPGPPGDTSGAVAVVVGQLAGLLQADPDAGADVLLERLMARTGLVPDAVTGLTWPALLPDAPCKRGVPDPAHPEHEVKEFRE</sequence>
<keyword evidence="1" id="KW-0645">Protease</keyword>
<reference evidence="4" key="1">
    <citation type="submission" date="2017-09" db="EMBL/GenBank/DDBJ databases">
        <title>FDA dAtabase for Regulatory Grade micrObial Sequences (FDA-ARGOS): Supporting development and validation of Infectious Disease Dx tests.</title>
        <authorList>
            <person name="Minogue T."/>
            <person name="Wolcott M."/>
            <person name="Wasieloski L."/>
            <person name="Aguilar W."/>
            <person name="Moore D."/>
            <person name="Tallon L."/>
            <person name="Sadzewicz L."/>
            <person name="Ott S."/>
            <person name="Zhao X."/>
            <person name="Nagaraj S."/>
            <person name="Vavikolanu K."/>
            <person name="Aluvathingal J."/>
            <person name="Nadendla S."/>
            <person name="Sichtig H."/>
        </authorList>
    </citation>
    <scope>NUCLEOTIDE SEQUENCE [LARGE SCALE GENOMIC DNA]</scope>
    <source>
        <strain evidence="4">FDAARGOS_390</strain>
    </source>
</reference>
<dbReference type="InterPro" id="IPR000209">
    <property type="entry name" value="Peptidase_S8/S53_dom"/>
</dbReference>
<comment type="similarity">
    <text evidence="1">Belongs to the peptidase S8 family.</text>
</comment>
<organism evidence="3 4">
    <name type="scientific">Burkholderia gladioli</name>
    <name type="common">Pseudomonas marginata</name>
    <name type="synonym">Phytomonas marginata</name>
    <dbReference type="NCBI Taxonomy" id="28095"/>
    <lineage>
        <taxon>Bacteria</taxon>
        <taxon>Pseudomonadati</taxon>
        <taxon>Pseudomonadota</taxon>
        <taxon>Betaproteobacteria</taxon>
        <taxon>Burkholderiales</taxon>
        <taxon>Burkholderiaceae</taxon>
        <taxon>Burkholderia</taxon>
    </lineage>
</organism>
<feature type="active site" description="Charge relay system" evidence="1">
    <location>
        <position position="208"/>
    </location>
</feature>
<proteinExistence type="inferred from homology"/>
<keyword evidence="1" id="KW-0720">Serine protease</keyword>
<dbReference type="InterPro" id="IPR036852">
    <property type="entry name" value="Peptidase_S8/S53_dom_sf"/>
</dbReference>
<dbReference type="RefSeq" id="WP_098151355.1">
    <property type="nucleotide sequence ID" value="NZ_CADEXJ010000008.1"/>
</dbReference>
<dbReference type="EMBL" id="PDDY01000001">
    <property type="protein sequence ID" value="PEH40904.1"/>
    <property type="molecule type" value="Genomic_DNA"/>
</dbReference>
<evidence type="ECO:0000259" key="2">
    <source>
        <dbReference type="Pfam" id="PF00082"/>
    </source>
</evidence>
<dbReference type="GO" id="GO:0006508">
    <property type="term" value="P:proteolysis"/>
    <property type="evidence" value="ECO:0007669"/>
    <property type="project" value="UniProtKB-KW"/>
</dbReference>
<dbReference type="Gene3D" id="3.40.50.200">
    <property type="entry name" value="Peptidase S8/S53 domain"/>
    <property type="match status" value="1"/>
</dbReference>
<dbReference type="CDD" id="cd00306">
    <property type="entry name" value="Peptidases_S8_S53"/>
    <property type="match status" value="1"/>
</dbReference>
<dbReference type="Proteomes" id="UP000220629">
    <property type="component" value="Unassembled WGS sequence"/>
</dbReference>
<dbReference type="AlphaFoldDB" id="A0A2A7SB16"/>
<accession>A0A2A7SB16</accession>
<keyword evidence="1" id="KW-0378">Hydrolase</keyword>
<dbReference type="PROSITE" id="PS51892">
    <property type="entry name" value="SUBTILASE"/>
    <property type="match status" value="1"/>
</dbReference>
<comment type="caution">
    <text evidence="3">The sequence shown here is derived from an EMBL/GenBank/DDBJ whole genome shotgun (WGS) entry which is preliminary data.</text>
</comment>
<dbReference type="Pfam" id="PF00082">
    <property type="entry name" value="Peptidase_S8"/>
    <property type="match status" value="1"/>
</dbReference>
<feature type="active site" description="Charge relay system" evidence="1">
    <location>
        <position position="11"/>
    </location>
</feature>
<evidence type="ECO:0000313" key="4">
    <source>
        <dbReference type="Proteomes" id="UP000220629"/>
    </source>
</evidence>
<feature type="domain" description="Peptidase S8/S53" evidence="2">
    <location>
        <begin position="5"/>
        <end position="227"/>
    </location>
</feature>
<evidence type="ECO:0000313" key="3">
    <source>
        <dbReference type="EMBL" id="PEH40904.1"/>
    </source>
</evidence>